<accession>A0A3P7KYE1</accession>
<proteinExistence type="predicted"/>
<keyword evidence="3" id="KW-1185">Reference proteome</keyword>
<feature type="chain" id="PRO_5017977821" description="Secreted protein" evidence="1">
    <location>
        <begin position="34"/>
        <end position="95"/>
    </location>
</feature>
<protein>
    <recommendedName>
        <fullName evidence="4">Secreted protein</fullName>
    </recommendedName>
</protein>
<dbReference type="Proteomes" id="UP000270094">
    <property type="component" value="Unassembled WGS sequence"/>
</dbReference>
<evidence type="ECO:0000313" key="2">
    <source>
        <dbReference type="EMBL" id="VDM72182.1"/>
    </source>
</evidence>
<gene>
    <name evidence="2" type="ORF">SVUK_LOCUS7180</name>
</gene>
<dbReference type="EMBL" id="UYYB01024115">
    <property type="protein sequence ID" value="VDM72182.1"/>
    <property type="molecule type" value="Genomic_DNA"/>
</dbReference>
<evidence type="ECO:0000313" key="3">
    <source>
        <dbReference type="Proteomes" id="UP000270094"/>
    </source>
</evidence>
<dbReference type="AlphaFoldDB" id="A0A3P7KYE1"/>
<dbReference type="OrthoDB" id="5863856at2759"/>
<keyword evidence="1" id="KW-0732">Signal</keyword>
<reference evidence="2 3" key="1">
    <citation type="submission" date="2018-11" db="EMBL/GenBank/DDBJ databases">
        <authorList>
            <consortium name="Pathogen Informatics"/>
        </authorList>
    </citation>
    <scope>NUCLEOTIDE SEQUENCE [LARGE SCALE GENOMIC DNA]</scope>
</reference>
<feature type="signal peptide" evidence="1">
    <location>
        <begin position="1"/>
        <end position="33"/>
    </location>
</feature>
<name>A0A3P7KYE1_STRVU</name>
<evidence type="ECO:0000256" key="1">
    <source>
        <dbReference type="SAM" id="SignalP"/>
    </source>
</evidence>
<organism evidence="2 3">
    <name type="scientific">Strongylus vulgaris</name>
    <name type="common">Blood worm</name>
    <dbReference type="NCBI Taxonomy" id="40348"/>
    <lineage>
        <taxon>Eukaryota</taxon>
        <taxon>Metazoa</taxon>
        <taxon>Ecdysozoa</taxon>
        <taxon>Nematoda</taxon>
        <taxon>Chromadorea</taxon>
        <taxon>Rhabditida</taxon>
        <taxon>Rhabditina</taxon>
        <taxon>Rhabditomorpha</taxon>
        <taxon>Strongyloidea</taxon>
        <taxon>Strongylidae</taxon>
        <taxon>Strongylus</taxon>
    </lineage>
</organism>
<sequence length="95" mass="10904">MTQVVALAVISRLHEWCIQLFWITIFCVMGCCGDEKSQKSIRQLHERQQHQQQTSRKRASIAEIEQKVCVTSIAIDFRLTWLFALRLTIVGLGTG</sequence>
<evidence type="ECO:0008006" key="4">
    <source>
        <dbReference type="Google" id="ProtNLM"/>
    </source>
</evidence>